<dbReference type="InterPro" id="IPR022128">
    <property type="entry name" value="FhaA_N"/>
</dbReference>
<accession>A0A3B0T380</accession>
<dbReference type="Pfam" id="PF12401">
    <property type="entry name" value="FhaA_N"/>
    <property type="match status" value="1"/>
</dbReference>
<protein>
    <recommendedName>
        <fullName evidence="1">FhaA N-terminal domain-containing protein</fullName>
    </recommendedName>
</protein>
<name>A0A3B0T380_9ZZZZ</name>
<proteinExistence type="predicted"/>
<dbReference type="Gene3D" id="3.30.2320.60">
    <property type="entry name" value="FhaA, phosphopeptide-binding domain (DUF3662)"/>
    <property type="match status" value="1"/>
</dbReference>
<evidence type="ECO:0000313" key="2">
    <source>
        <dbReference type="EMBL" id="VAW08892.1"/>
    </source>
</evidence>
<reference evidence="2" key="1">
    <citation type="submission" date="2018-06" db="EMBL/GenBank/DDBJ databases">
        <authorList>
            <person name="Zhirakovskaya E."/>
        </authorList>
    </citation>
    <scope>NUCLEOTIDE SEQUENCE</scope>
</reference>
<dbReference type="EMBL" id="UOEI01000650">
    <property type="protein sequence ID" value="VAW08892.1"/>
    <property type="molecule type" value="Genomic_DNA"/>
</dbReference>
<organism evidence="2">
    <name type="scientific">hydrothermal vent metagenome</name>
    <dbReference type="NCBI Taxonomy" id="652676"/>
    <lineage>
        <taxon>unclassified sequences</taxon>
        <taxon>metagenomes</taxon>
        <taxon>ecological metagenomes</taxon>
    </lineage>
</organism>
<gene>
    <name evidence="2" type="ORF">MNBD_ACTINO01-946</name>
</gene>
<evidence type="ECO:0000259" key="1">
    <source>
        <dbReference type="Pfam" id="PF12401"/>
    </source>
</evidence>
<dbReference type="InterPro" id="IPR042287">
    <property type="entry name" value="FhaA_N_sf"/>
</dbReference>
<sequence>MNLAQGLERRLENLADGASASLFRGRMHPVAIATRLIRQLEFMATDTPAGPQIPNDLV</sequence>
<feature type="domain" description="FhaA N-terminal" evidence="1">
    <location>
        <begin position="6"/>
        <end position="55"/>
    </location>
</feature>
<feature type="non-terminal residue" evidence="2">
    <location>
        <position position="58"/>
    </location>
</feature>
<dbReference type="AlphaFoldDB" id="A0A3B0T380"/>